<proteinExistence type="predicted"/>
<evidence type="ECO:0000313" key="1">
    <source>
        <dbReference type="EMBL" id="KAK3071916.1"/>
    </source>
</evidence>
<feature type="non-terminal residue" evidence="1">
    <location>
        <position position="1"/>
    </location>
</feature>
<evidence type="ECO:0000313" key="2">
    <source>
        <dbReference type="Proteomes" id="UP001186974"/>
    </source>
</evidence>
<comment type="caution">
    <text evidence="1">The sequence shown here is derived from an EMBL/GenBank/DDBJ whole genome shotgun (WGS) entry which is preliminary data.</text>
</comment>
<keyword evidence="2" id="KW-1185">Reference proteome</keyword>
<gene>
    <name evidence="1" type="ORF">LTS18_014750</name>
</gene>
<protein>
    <submittedName>
        <fullName evidence="1">Uncharacterized protein</fullName>
    </submittedName>
</protein>
<dbReference type="Proteomes" id="UP001186974">
    <property type="component" value="Unassembled WGS sequence"/>
</dbReference>
<name>A0ACC3DGJ8_9PEZI</name>
<accession>A0ACC3DGJ8</accession>
<dbReference type="EMBL" id="JAWDJW010004784">
    <property type="protein sequence ID" value="KAK3071916.1"/>
    <property type="molecule type" value="Genomic_DNA"/>
</dbReference>
<organism evidence="1 2">
    <name type="scientific">Coniosporium uncinatum</name>
    <dbReference type="NCBI Taxonomy" id="93489"/>
    <lineage>
        <taxon>Eukaryota</taxon>
        <taxon>Fungi</taxon>
        <taxon>Dikarya</taxon>
        <taxon>Ascomycota</taxon>
        <taxon>Pezizomycotina</taxon>
        <taxon>Dothideomycetes</taxon>
        <taxon>Dothideomycetes incertae sedis</taxon>
        <taxon>Coniosporium</taxon>
    </lineage>
</organism>
<reference evidence="1" key="1">
    <citation type="submission" date="2024-09" db="EMBL/GenBank/DDBJ databases">
        <title>Black Yeasts Isolated from many extreme environments.</title>
        <authorList>
            <person name="Coleine C."/>
            <person name="Stajich J.E."/>
            <person name="Selbmann L."/>
        </authorList>
    </citation>
    <scope>NUCLEOTIDE SEQUENCE</scope>
    <source>
        <strain evidence="1">CCFEE 5737</strain>
    </source>
</reference>
<sequence length="130" mass="14157">NVHLVNGSMASTFKRHRLQELAKRYCSTANRSRGTREEHILASPNSSPNSSPSQHGRAVRNGTPRAAVCTKDKFFGFGAKSASFTTMYSAAETSVRTAFHYTGEVPIWDSRQGCGWEAALDVLCVCGVDT</sequence>